<evidence type="ECO:0008006" key="4">
    <source>
        <dbReference type="Google" id="ProtNLM"/>
    </source>
</evidence>
<gene>
    <name evidence="2" type="ORF">BaRGS_00011981</name>
</gene>
<reference evidence="2 3" key="1">
    <citation type="journal article" date="2023" name="Sci. Data">
        <title>Genome assembly of the Korean intertidal mud-creeper Batillaria attramentaria.</title>
        <authorList>
            <person name="Patra A.K."/>
            <person name="Ho P.T."/>
            <person name="Jun S."/>
            <person name="Lee S.J."/>
            <person name="Kim Y."/>
            <person name="Won Y.J."/>
        </authorList>
    </citation>
    <scope>NUCLEOTIDE SEQUENCE [LARGE SCALE GENOMIC DNA]</scope>
    <source>
        <strain evidence="2">Wonlab-2016</strain>
    </source>
</reference>
<dbReference type="EMBL" id="JACVVK020000064">
    <property type="protein sequence ID" value="KAK7496772.1"/>
    <property type="molecule type" value="Genomic_DNA"/>
</dbReference>
<keyword evidence="1" id="KW-0472">Membrane</keyword>
<evidence type="ECO:0000313" key="3">
    <source>
        <dbReference type="Proteomes" id="UP001519460"/>
    </source>
</evidence>
<comment type="caution">
    <text evidence="2">The sequence shown here is derived from an EMBL/GenBank/DDBJ whole genome shotgun (WGS) entry which is preliminary data.</text>
</comment>
<accession>A0ABD0LB62</accession>
<dbReference type="Gene3D" id="3.90.550.10">
    <property type="entry name" value="Spore Coat Polysaccharide Biosynthesis Protein SpsA, Chain A"/>
    <property type="match status" value="1"/>
</dbReference>
<dbReference type="PANTHER" id="PTHR46612">
    <property type="entry name" value="XYLOSIDE XYLOSYLTRANSFERASE 1"/>
    <property type="match status" value="1"/>
</dbReference>
<proteinExistence type="predicted"/>
<sequence>MANVWILPQFLSPSRYFLKLFFGCIVFCFVSVTFLHYVYANKTPKEKGKTTFMQADSVDGKRKMTLTHDQTPLGFHPVTETVAANTVWNITDSPDEHEIPVLMSFVNADNSNSLQMKFKTCVFSMVKLSSAPIVLYVAGDKISQGIAESIVAPLDKKKVRLVTLDVDALGREMEGMLRTMQHHFSYKGGSYYSHTLFFLSIAIHKLAPPTLRRLIMLDADLQFRADIKHLFDLFEKFEPSNLIGIGYELQPVYRNVLWKYRNEHPGTRLGGPKPDGLPGFNSGVLLLDLEKMRASALYNSLLDAVVMKEMSEKYFFQGHLGDQDFYTLVSFEHEDMFYVLPCTWNRQLCQWWRDKGFQDVFDDYFSCDGPINIYHGNCNTPFPSD</sequence>
<evidence type="ECO:0000256" key="1">
    <source>
        <dbReference type="SAM" id="Phobius"/>
    </source>
</evidence>
<dbReference type="InterPro" id="IPR029044">
    <property type="entry name" value="Nucleotide-diphossugar_trans"/>
</dbReference>
<feature type="transmembrane region" description="Helical" evidence="1">
    <location>
        <begin position="20"/>
        <end position="39"/>
    </location>
</feature>
<dbReference type="Proteomes" id="UP001519460">
    <property type="component" value="Unassembled WGS sequence"/>
</dbReference>
<organism evidence="2 3">
    <name type="scientific">Batillaria attramentaria</name>
    <dbReference type="NCBI Taxonomy" id="370345"/>
    <lineage>
        <taxon>Eukaryota</taxon>
        <taxon>Metazoa</taxon>
        <taxon>Spiralia</taxon>
        <taxon>Lophotrochozoa</taxon>
        <taxon>Mollusca</taxon>
        <taxon>Gastropoda</taxon>
        <taxon>Caenogastropoda</taxon>
        <taxon>Sorbeoconcha</taxon>
        <taxon>Cerithioidea</taxon>
        <taxon>Batillariidae</taxon>
        <taxon>Batillaria</taxon>
    </lineage>
</organism>
<dbReference type="Pfam" id="PF01501">
    <property type="entry name" value="Glyco_transf_8"/>
    <property type="match status" value="1"/>
</dbReference>
<dbReference type="PANTHER" id="PTHR46612:SF1">
    <property type="entry name" value="XYLOSIDE XYLOSYLTRANSFERASE 1"/>
    <property type="match status" value="1"/>
</dbReference>
<protein>
    <recommendedName>
        <fullName evidence="4">Xyloside xylosyltransferase 1</fullName>
    </recommendedName>
</protein>
<dbReference type="SUPFAM" id="SSF53448">
    <property type="entry name" value="Nucleotide-diphospho-sugar transferases"/>
    <property type="match status" value="1"/>
</dbReference>
<keyword evidence="1" id="KW-1133">Transmembrane helix</keyword>
<evidence type="ECO:0000313" key="2">
    <source>
        <dbReference type="EMBL" id="KAK7496772.1"/>
    </source>
</evidence>
<name>A0ABD0LB62_9CAEN</name>
<dbReference type="InterPro" id="IPR002495">
    <property type="entry name" value="Glyco_trans_8"/>
</dbReference>
<keyword evidence="1" id="KW-0812">Transmembrane</keyword>
<dbReference type="InterPro" id="IPR042465">
    <property type="entry name" value="XXLT1"/>
</dbReference>
<keyword evidence="3" id="KW-1185">Reference proteome</keyword>
<dbReference type="AlphaFoldDB" id="A0ABD0LB62"/>